<dbReference type="STRING" id="308853.SAMN05421752_11098"/>
<keyword evidence="1" id="KW-0812">Transmembrane</keyword>
<dbReference type="OrthoDB" id="194564at2157"/>
<accession>A0A1N7G8C0</accession>
<proteinExistence type="predicted"/>
<dbReference type="Proteomes" id="UP000185936">
    <property type="component" value="Unassembled WGS sequence"/>
</dbReference>
<dbReference type="RefSeq" id="WP_076609835.1">
    <property type="nucleotide sequence ID" value="NZ_FTNR01000010.1"/>
</dbReference>
<dbReference type="AlphaFoldDB" id="A0A1N7G8C0"/>
<keyword evidence="1" id="KW-1133">Transmembrane helix</keyword>
<evidence type="ECO:0000313" key="3">
    <source>
        <dbReference type="Proteomes" id="UP000185936"/>
    </source>
</evidence>
<keyword evidence="3" id="KW-1185">Reference proteome</keyword>
<evidence type="ECO:0000313" key="2">
    <source>
        <dbReference type="EMBL" id="SIS08807.1"/>
    </source>
</evidence>
<dbReference type="EMBL" id="FTNR01000010">
    <property type="protein sequence ID" value="SIS08807.1"/>
    <property type="molecule type" value="Genomic_DNA"/>
</dbReference>
<evidence type="ECO:0008006" key="4">
    <source>
        <dbReference type="Google" id="ProtNLM"/>
    </source>
</evidence>
<feature type="transmembrane region" description="Helical" evidence="1">
    <location>
        <begin position="27"/>
        <end position="47"/>
    </location>
</feature>
<gene>
    <name evidence="2" type="ORF">SAMN05421752_11098</name>
</gene>
<protein>
    <recommendedName>
        <fullName evidence="4">Cytochrome oxidase</fullName>
    </recommendedName>
</protein>
<organism evidence="2 3">
    <name type="scientific">Natronorubrum thiooxidans</name>
    <dbReference type="NCBI Taxonomy" id="308853"/>
    <lineage>
        <taxon>Archaea</taxon>
        <taxon>Methanobacteriati</taxon>
        <taxon>Methanobacteriota</taxon>
        <taxon>Stenosarchaea group</taxon>
        <taxon>Halobacteria</taxon>
        <taxon>Halobacteriales</taxon>
        <taxon>Natrialbaceae</taxon>
        <taxon>Natronorubrum</taxon>
    </lineage>
</organism>
<keyword evidence="1" id="KW-0472">Membrane</keyword>
<name>A0A1N7G8C0_9EURY</name>
<reference evidence="3" key="1">
    <citation type="submission" date="2017-01" db="EMBL/GenBank/DDBJ databases">
        <authorList>
            <person name="Varghese N."/>
            <person name="Submissions S."/>
        </authorList>
    </citation>
    <scope>NUCLEOTIDE SEQUENCE [LARGE SCALE GENOMIC DNA]</scope>
    <source>
        <strain evidence="3">type strain: HArc-</strain>
    </source>
</reference>
<sequence length="60" mass="6829">MPDANIHELSAPDHAIDHDEFDPLGTLTLIVLYFLALVLMWLFTYFIEFLGNDPTPLVVI</sequence>
<evidence type="ECO:0000256" key="1">
    <source>
        <dbReference type="SAM" id="Phobius"/>
    </source>
</evidence>